<sequence length="166" mass="18061">MKLGATSADEAGMRTIMLELARNSIHDFLIEDEEARFADRITCTIGRTADGGFVRLPTLDTLRRLYAIDPDAEVYPHAGLLEQVDLPYLLVLPSEGVDSALLERAKEVEARRPNVSTTVIDTGPNPQMSDPSAVAGALAPFLTQAVLTPFEPLPRQQHRARAGLIA</sequence>
<name>A0ABQ6IUX5_9MICO</name>
<comment type="caution">
    <text evidence="1">The sequence shown here is derived from an EMBL/GenBank/DDBJ whole genome shotgun (WGS) entry which is preliminary data.</text>
</comment>
<dbReference type="RefSeq" id="WP_284304193.1">
    <property type="nucleotide sequence ID" value="NZ_BSUO01000001.1"/>
</dbReference>
<protein>
    <recommendedName>
        <fullName evidence="3">Alpha/beta hydrolase family protein</fullName>
    </recommendedName>
</protein>
<accession>A0ABQ6IUX5</accession>
<dbReference type="Gene3D" id="3.40.50.1820">
    <property type="entry name" value="alpha/beta hydrolase"/>
    <property type="match status" value="1"/>
</dbReference>
<dbReference type="InterPro" id="IPR029058">
    <property type="entry name" value="AB_hydrolase_fold"/>
</dbReference>
<keyword evidence="2" id="KW-1185">Reference proteome</keyword>
<organism evidence="1 2">
    <name type="scientific">Mobilicoccus caccae</name>
    <dbReference type="NCBI Taxonomy" id="1859295"/>
    <lineage>
        <taxon>Bacteria</taxon>
        <taxon>Bacillati</taxon>
        <taxon>Actinomycetota</taxon>
        <taxon>Actinomycetes</taxon>
        <taxon>Micrococcales</taxon>
        <taxon>Dermatophilaceae</taxon>
        <taxon>Mobilicoccus</taxon>
    </lineage>
</organism>
<evidence type="ECO:0000313" key="1">
    <source>
        <dbReference type="EMBL" id="GMA40499.1"/>
    </source>
</evidence>
<dbReference type="EMBL" id="BSUO01000001">
    <property type="protein sequence ID" value="GMA40499.1"/>
    <property type="molecule type" value="Genomic_DNA"/>
</dbReference>
<reference evidence="2" key="1">
    <citation type="journal article" date="2019" name="Int. J. Syst. Evol. Microbiol.">
        <title>The Global Catalogue of Microorganisms (GCM) 10K type strain sequencing project: providing services to taxonomists for standard genome sequencing and annotation.</title>
        <authorList>
            <consortium name="The Broad Institute Genomics Platform"/>
            <consortium name="The Broad Institute Genome Sequencing Center for Infectious Disease"/>
            <person name="Wu L."/>
            <person name="Ma J."/>
        </authorList>
    </citation>
    <scope>NUCLEOTIDE SEQUENCE [LARGE SCALE GENOMIC DNA]</scope>
    <source>
        <strain evidence="2">NBRC 113072</strain>
    </source>
</reference>
<evidence type="ECO:0008006" key="3">
    <source>
        <dbReference type="Google" id="ProtNLM"/>
    </source>
</evidence>
<proteinExistence type="predicted"/>
<gene>
    <name evidence="1" type="ORF">GCM10025883_25440</name>
</gene>
<evidence type="ECO:0000313" key="2">
    <source>
        <dbReference type="Proteomes" id="UP001157126"/>
    </source>
</evidence>
<dbReference type="Proteomes" id="UP001157126">
    <property type="component" value="Unassembled WGS sequence"/>
</dbReference>